<feature type="domain" description="Ice-binding protein C-terminal" evidence="2">
    <location>
        <begin position="150"/>
        <end position="175"/>
    </location>
</feature>
<dbReference type="Pfam" id="PF07589">
    <property type="entry name" value="PEP-CTERM"/>
    <property type="match status" value="1"/>
</dbReference>
<dbReference type="InterPro" id="IPR013424">
    <property type="entry name" value="Ice-binding_C"/>
</dbReference>
<evidence type="ECO:0000259" key="2">
    <source>
        <dbReference type="Pfam" id="PF07589"/>
    </source>
</evidence>
<dbReference type="KEGG" id="upv:EJN92_09065"/>
<dbReference type="OrthoDB" id="8708738at2"/>
<keyword evidence="1" id="KW-0732">Signal</keyword>
<keyword evidence="4" id="KW-1185">Reference proteome</keyword>
<evidence type="ECO:0000313" key="4">
    <source>
        <dbReference type="Proteomes" id="UP000275663"/>
    </source>
</evidence>
<proteinExistence type="predicted"/>
<dbReference type="NCBIfam" id="TIGR02595">
    <property type="entry name" value="PEP_CTERM"/>
    <property type="match status" value="1"/>
</dbReference>
<dbReference type="Proteomes" id="UP000275663">
    <property type="component" value="Chromosome"/>
</dbReference>
<feature type="chain" id="PRO_5019031176" evidence="1">
    <location>
        <begin position="26"/>
        <end position="178"/>
    </location>
</feature>
<sequence>MKLKSLLTSTLLALSAISASFPAMAELKLETDVRGNYIRETGHFDAVRNGTDFYHADTLLASTDGAAFNLGTLSFNLWKTWESYNYAYATGYFNGVEVFKQTLDFTQVVPDGYNHYRNIAINPSSVNLVIFNADGFSDGANLSIVNFTPPVPEPETYAMLLVGLGLIASVAGKRKQQS</sequence>
<name>A0A3S9HJ51_9BURK</name>
<feature type="signal peptide" evidence="1">
    <location>
        <begin position="1"/>
        <end position="25"/>
    </location>
</feature>
<accession>A0A3S9HJ51</accession>
<evidence type="ECO:0000256" key="1">
    <source>
        <dbReference type="SAM" id="SignalP"/>
    </source>
</evidence>
<protein>
    <submittedName>
        <fullName evidence="3">PEP-CTERM sorting domain-containing protein</fullName>
    </submittedName>
</protein>
<organism evidence="3 4">
    <name type="scientific">Undibacterium parvum</name>
    <dbReference type="NCBI Taxonomy" id="401471"/>
    <lineage>
        <taxon>Bacteria</taxon>
        <taxon>Pseudomonadati</taxon>
        <taxon>Pseudomonadota</taxon>
        <taxon>Betaproteobacteria</taxon>
        <taxon>Burkholderiales</taxon>
        <taxon>Oxalobacteraceae</taxon>
        <taxon>Undibacterium</taxon>
    </lineage>
</organism>
<dbReference type="EMBL" id="CP034464">
    <property type="protein sequence ID" value="AZP12139.1"/>
    <property type="molecule type" value="Genomic_DNA"/>
</dbReference>
<gene>
    <name evidence="3" type="ORF">EJN92_09065</name>
</gene>
<reference evidence="3 4" key="1">
    <citation type="journal article" date="2011" name="Int. J. Syst. Evol. Microbiol.">
        <title>Description of Undibacterium oligocarboniphilum sp. nov., isolated from purified water, and Undibacterium pigrum strain CCUG 49012 as the type strain of Undibacterium parvum sp. nov., and emended descriptions of the genus Undibacterium and the species Undibacterium pigrum.</title>
        <authorList>
            <person name="Eder W."/>
            <person name="Wanner G."/>
            <person name="Ludwig W."/>
            <person name="Busse H.J."/>
            <person name="Ziemke-Kageler F."/>
            <person name="Lang E."/>
        </authorList>
    </citation>
    <scope>NUCLEOTIDE SEQUENCE [LARGE SCALE GENOMIC DNA]</scope>
    <source>
        <strain evidence="3 4">DSM 23061</strain>
    </source>
</reference>
<dbReference type="AlphaFoldDB" id="A0A3S9HJ51"/>
<evidence type="ECO:0000313" key="3">
    <source>
        <dbReference type="EMBL" id="AZP12139.1"/>
    </source>
</evidence>
<dbReference type="RefSeq" id="WP_126127521.1">
    <property type="nucleotide sequence ID" value="NZ_CP034464.1"/>
</dbReference>